<dbReference type="InterPro" id="IPR036390">
    <property type="entry name" value="WH_DNA-bd_sf"/>
</dbReference>
<gene>
    <name evidence="1" type="ORF">AMQ22_01726</name>
</gene>
<evidence type="ECO:0000313" key="2">
    <source>
        <dbReference type="Proteomes" id="UP000075398"/>
    </source>
</evidence>
<reference evidence="1 2" key="1">
    <citation type="journal article" date="2016" name="ISME J.">
        <title>Chasing the elusive Euryarchaeota class WSA2: genomes reveal a uniquely fastidious methyl-reducing methanogen.</title>
        <authorList>
            <person name="Nobu M.K."/>
            <person name="Narihiro T."/>
            <person name="Kuroda K."/>
            <person name="Mei R."/>
            <person name="Liu W.T."/>
        </authorList>
    </citation>
    <scope>NUCLEOTIDE SEQUENCE [LARGE SCALE GENOMIC DNA]</scope>
    <source>
        <strain evidence="1">U1lsi0528_Bin055</strain>
    </source>
</reference>
<dbReference type="InterPro" id="IPR036388">
    <property type="entry name" value="WH-like_DNA-bd_sf"/>
</dbReference>
<dbReference type="AlphaFoldDB" id="A0A150IVS9"/>
<proteinExistence type="predicted"/>
<comment type="caution">
    <text evidence="1">The sequence shown here is derived from an EMBL/GenBank/DDBJ whole genome shotgun (WGS) entry which is preliminary data.</text>
</comment>
<evidence type="ECO:0000313" key="1">
    <source>
        <dbReference type="EMBL" id="KYC49096.1"/>
    </source>
</evidence>
<name>A0A150IVS9_9EURY</name>
<sequence>METRDENSVLTRTEMQIIKSLKLSFRTYDDLEKEGVGDSKTLNSAINALLSKRLMSQMIKENDLGYSTEYFLTPKGIEMSKILSLMRIYKFPDEGMTRLKLKILEFLDKEKKLEKITEFLEIDEAEVKRNLRVLVNTNLIKKEEDIYSITYPGGKFLSLFLK</sequence>
<accession>A0A150IVS9</accession>
<dbReference type="SUPFAM" id="SSF46785">
    <property type="entry name" value="Winged helix' DNA-binding domain"/>
    <property type="match status" value="1"/>
</dbReference>
<dbReference type="Gene3D" id="1.10.10.10">
    <property type="entry name" value="Winged helix-like DNA-binding domain superfamily/Winged helix DNA-binding domain"/>
    <property type="match status" value="1"/>
</dbReference>
<organism evidence="1 2">
    <name type="scientific">Candidatus Methanofastidiosum methylothiophilum</name>
    <dbReference type="NCBI Taxonomy" id="1705564"/>
    <lineage>
        <taxon>Archaea</taxon>
        <taxon>Methanobacteriati</taxon>
        <taxon>Methanobacteriota</taxon>
        <taxon>Stenosarchaea group</taxon>
        <taxon>Candidatus Methanofastidiosia</taxon>
        <taxon>Candidatus Methanofastidiosales</taxon>
        <taxon>Candidatus Methanofastidiosaceae</taxon>
        <taxon>Candidatus Methanofastidiosum</taxon>
    </lineage>
</organism>
<dbReference type="Proteomes" id="UP000075398">
    <property type="component" value="Unassembled WGS sequence"/>
</dbReference>
<protein>
    <submittedName>
        <fullName evidence="1">Uncharacterized protein</fullName>
    </submittedName>
</protein>
<dbReference type="EMBL" id="LNGC01000108">
    <property type="protein sequence ID" value="KYC49096.1"/>
    <property type="molecule type" value="Genomic_DNA"/>
</dbReference>